<feature type="domain" description="ZAD" evidence="16">
    <location>
        <begin position="31"/>
        <end position="106"/>
    </location>
</feature>
<feature type="domain" description="C2H2-type" evidence="15">
    <location>
        <begin position="538"/>
        <end position="568"/>
    </location>
</feature>
<name>A0AAE1HZ82_9NEOP</name>
<dbReference type="InterPro" id="IPR036236">
    <property type="entry name" value="Znf_C2H2_sf"/>
</dbReference>
<evidence type="ECO:0000256" key="5">
    <source>
        <dbReference type="ARBA" id="ARBA00022737"/>
    </source>
</evidence>
<keyword evidence="6 12" id="KW-0863">Zinc-finger</keyword>
<evidence type="ECO:0000256" key="1">
    <source>
        <dbReference type="ARBA" id="ARBA00004123"/>
    </source>
</evidence>
<feature type="binding site" evidence="13">
    <location>
        <position position="79"/>
    </location>
    <ligand>
        <name>Zn(2+)</name>
        <dbReference type="ChEBI" id="CHEBI:29105"/>
    </ligand>
</feature>
<accession>A0AAE1HZ82</accession>
<evidence type="ECO:0000256" key="6">
    <source>
        <dbReference type="ARBA" id="ARBA00022771"/>
    </source>
</evidence>
<feature type="compositionally biased region" description="Low complexity" evidence="14">
    <location>
        <begin position="198"/>
        <end position="228"/>
    </location>
</feature>
<feature type="domain" description="C2H2-type" evidence="15">
    <location>
        <begin position="454"/>
        <end position="481"/>
    </location>
</feature>
<feature type="domain" description="C2H2-type" evidence="15">
    <location>
        <begin position="366"/>
        <end position="388"/>
    </location>
</feature>
<evidence type="ECO:0000256" key="14">
    <source>
        <dbReference type="SAM" id="MobiDB-lite"/>
    </source>
</evidence>
<feature type="domain" description="C2H2-type" evidence="15">
    <location>
        <begin position="510"/>
        <end position="537"/>
    </location>
</feature>
<keyword evidence="5" id="KW-0677">Repeat</keyword>
<comment type="similarity">
    <text evidence="2">Belongs to the krueppel C2H2-type zinc-finger protein family.</text>
</comment>
<evidence type="ECO:0000256" key="12">
    <source>
        <dbReference type="PROSITE-ProRule" id="PRU00042"/>
    </source>
</evidence>
<dbReference type="PANTHER" id="PTHR24384:SF189">
    <property type="entry name" value="C2H2-TYPE DOMAIN-CONTAINING PROTEIN-RELATED"/>
    <property type="match status" value="1"/>
</dbReference>
<organism evidence="17 18">
    <name type="scientific">Frankliniella fusca</name>
    <dbReference type="NCBI Taxonomy" id="407009"/>
    <lineage>
        <taxon>Eukaryota</taxon>
        <taxon>Metazoa</taxon>
        <taxon>Ecdysozoa</taxon>
        <taxon>Arthropoda</taxon>
        <taxon>Hexapoda</taxon>
        <taxon>Insecta</taxon>
        <taxon>Pterygota</taxon>
        <taxon>Neoptera</taxon>
        <taxon>Paraneoptera</taxon>
        <taxon>Thysanoptera</taxon>
        <taxon>Terebrantia</taxon>
        <taxon>Thripoidea</taxon>
        <taxon>Thripidae</taxon>
        <taxon>Frankliniella</taxon>
    </lineage>
</organism>
<dbReference type="FunFam" id="3.30.160.60:FF:001228">
    <property type="entry name" value="Zinc finger protein 236"/>
    <property type="match status" value="1"/>
</dbReference>
<dbReference type="Proteomes" id="UP001219518">
    <property type="component" value="Unassembled WGS sequence"/>
</dbReference>
<dbReference type="GO" id="GO:0000785">
    <property type="term" value="C:chromatin"/>
    <property type="evidence" value="ECO:0007669"/>
    <property type="project" value="UniProtKB-ARBA"/>
</dbReference>
<dbReference type="AlphaFoldDB" id="A0AAE1HZ82"/>
<evidence type="ECO:0000313" key="17">
    <source>
        <dbReference type="EMBL" id="KAK3929236.1"/>
    </source>
</evidence>
<dbReference type="GO" id="GO:0040029">
    <property type="term" value="P:epigenetic regulation of gene expression"/>
    <property type="evidence" value="ECO:0007669"/>
    <property type="project" value="UniProtKB-ARBA"/>
</dbReference>
<dbReference type="FunFam" id="3.30.160.60:FF:002343">
    <property type="entry name" value="Zinc finger protein 33A"/>
    <property type="match status" value="2"/>
</dbReference>
<comment type="subcellular location">
    <subcellularLocation>
        <location evidence="1">Nucleus</location>
    </subcellularLocation>
</comment>
<dbReference type="PROSITE" id="PS00028">
    <property type="entry name" value="ZINC_FINGER_C2H2_1"/>
    <property type="match status" value="9"/>
</dbReference>
<dbReference type="Pfam" id="PF07776">
    <property type="entry name" value="zf-AD"/>
    <property type="match status" value="1"/>
</dbReference>
<evidence type="ECO:0000256" key="8">
    <source>
        <dbReference type="ARBA" id="ARBA00023015"/>
    </source>
</evidence>
<keyword evidence="7 13" id="KW-0862">Zinc</keyword>
<dbReference type="SMART" id="SM00355">
    <property type="entry name" value="ZnF_C2H2"/>
    <property type="match status" value="12"/>
</dbReference>
<evidence type="ECO:0000313" key="18">
    <source>
        <dbReference type="Proteomes" id="UP001219518"/>
    </source>
</evidence>
<evidence type="ECO:0000256" key="13">
    <source>
        <dbReference type="PROSITE-ProRule" id="PRU01263"/>
    </source>
</evidence>
<feature type="domain" description="C2H2-type" evidence="15">
    <location>
        <begin position="482"/>
        <end position="509"/>
    </location>
</feature>
<keyword evidence="8" id="KW-0805">Transcription regulation</keyword>
<feature type="binding site" evidence="13">
    <location>
        <position position="36"/>
    </location>
    <ligand>
        <name>Zn(2+)</name>
        <dbReference type="ChEBI" id="CHEBI:29105"/>
    </ligand>
</feature>
<dbReference type="FunFam" id="3.30.160.60:FF:002737">
    <property type="entry name" value="AGAP008430-PA"/>
    <property type="match status" value="1"/>
</dbReference>
<dbReference type="SMART" id="SM00868">
    <property type="entry name" value="zf-AD"/>
    <property type="match status" value="1"/>
</dbReference>
<dbReference type="GO" id="GO:0008270">
    <property type="term" value="F:zinc ion binding"/>
    <property type="evidence" value="ECO:0007669"/>
    <property type="project" value="UniProtKB-UniRule"/>
</dbReference>
<protein>
    <submittedName>
        <fullName evidence="17">Zinc finger and SCAN domain-containing protein 2</fullName>
    </submittedName>
</protein>
<evidence type="ECO:0000256" key="9">
    <source>
        <dbReference type="ARBA" id="ARBA00023125"/>
    </source>
</evidence>
<evidence type="ECO:0000256" key="3">
    <source>
        <dbReference type="ARBA" id="ARBA00007746"/>
    </source>
</evidence>
<dbReference type="PROSITE" id="PS51915">
    <property type="entry name" value="ZAD"/>
    <property type="match status" value="1"/>
</dbReference>
<dbReference type="GO" id="GO:0003682">
    <property type="term" value="F:chromatin binding"/>
    <property type="evidence" value="ECO:0007669"/>
    <property type="project" value="UniProtKB-ARBA"/>
</dbReference>
<comment type="similarity">
    <text evidence="3">Belongs to the hunchback C2H2-type zinc-finger protein family.</text>
</comment>
<feature type="region of interest" description="Disordered" evidence="14">
    <location>
        <begin position="136"/>
        <end position="249"/>
    </location>
</feature>
<evidence type="ECO:0000259" key="16">
    <source>
        <dbReference type="PROSITE" id="PS51915"/>
    </source>
</evidence>
<dbReference type="InterPro" id="IPR013087">
    <property type="entry name" value="Znf_C2H2_type"/>
</dbReference>
<feature type="domain" description="C2H2-type" evidence="15">
    <location>
        <begin position="310"/>
        <end position="337"/>
    </location>
</feature>
<feature type="compositionally biased region" description="Polar residues" evidence="14">
    <location>
        <begin position="173"/>
        <end position="182"/>
    </location>
</feature>
<feature type="domain" description="C2H2-type" evidence="15">
    <location>
        <begin position="282"/>
        <end position="309"/>
    </location>
</feature>
<dbReference type="GO" id="GO:0000978">
    <property type="term" value="F:RNA polymerase II cis-regulatory region sequence-specific DNA binding"/>
    <property type="evidence" value="ECO:0007669"/>
    <property type="project" value="TreeGrafter"/>
</dbReference>
<gene>
    <name evidence="17" type="ORF">KUF71_017696</name>
</gene>
<dbReference type="FunFam" id="3.30.160.60:FF:000690">
    <property type="entry name" value="Zinc finger protein 354C"/>
    <property type="match status" value="1"/>
</dbReference>
<dbReference type="PROSITE" id="PS50157">
    <property type="entry name" value="ZINC_FINGER_C2H2_2"/>
    <property type="match status" value="10"/>
</dbReference>
<dbReference type="FunFam" id="3.30.160.60:FF:000072">
    <property type="entry name" value="zinc finger protein 143 isoform X1"/>
    <property type="match status" value="1"/>
</dbReference>
<evidence type="ECO:0000256" key="10">
    <source>
        <dbReference type="ARBA" id="ARBA00023163"/>
    </source>
</evidence>
<feature type="domain" description="C2H2-type" evidence="15">
    <location>
        <begin position="393"/>
        <end position="415"/>
    </location>
</feature>
<keyword evidence="11" id="KW-0539">Nucleus</keyword>
<keyword evidence="18" id="KW-1185">Reference proteome</keyword>
<keyword evidence="4 13" id="KW-0479">Metal-binding</keyword>
<dbReference type="InterPro" id="IPR012934">
    <property type="entry name" value="Znf_AD"/>
</dbReference>
<evidence type="ECO:0000259" key="15">
    <source>
        <dbReference type="PROSITE" id="PS50157"/>
    </source>
</evidence>
<dbReference type="Pfam" id="PF00096">
    <property type="entry name" value="zf-C2H2"/>
    <property type="match status" value="7"/>
</dbReference>
<feature type="binding site" evidence="13">
    <location>
        <position position="82"/>
    </location>
    <ligand>
        <name>Zn(2+)</name>
        <dbReference type="ChEBI" id="CHEBI:29105"/>
    </ligand>
</feature>
<dbReference type="FunFam" id="3.30.160.60:FF:000812">
    <property type="entry name" value="zinc finger protein 23 isoform X2"/>
    <property type="match status" value="1"/>
</dbReference>
<dbReference type="SUPFAM" id="SSF57667">
    <property type="entry name" value="beta-beta-alpha zinc fingers"/>
    <property type="match status" value="6"/>
</dbReference>
<sequence length="663" mass="75076">MVGTLDSRALERTYPTKDTGRERMDPSNIMEVCRLCLDKERVTVPIFEGEGADREICLKIGSCLPVKVSSDDPLPKKICDECTHKVELVYSFWNTTTNAEKQLLEWLGMCEPNHDTPMDLLKTEMINTDLSQMDLPEDSQDMLDQSGVTADGSDEEGGREEDSGGGDYRYEDGTSNDPSSMDISHPDSLPEAGPSGIQQQSQTQTQPPAQTVQASQPQSAPAEQQETPPINPIRYCDSNENGGKREQVPSKAQKEVCDICGKKYVASFMIVHKRTHTSEKPLDCPVCGTSFVNYKALRSHMVSHSDYRPFSCEICDRKFKRNNELNMHMKIHSGEKAYRCDLCDYSCVQKSNLVIHKKRHSNEYRFMCDICDKGCYTTQELQKHKMTHMDIAFKCKICNKEFHHKYGLTMHEKKHVPNYVPPVGQYKCELCGKSYVKFGGLKVHMRKHTGVKPYTCDVCGKSVSSRAILEVHKRTHTGEKPHICEVCGKMFTSKRYLETHIRTHTGEKPFKCNECGKCFTQHSTLLVHNRYHTGDRPYECPICGKGFVLRCQLKSHQKMVKHHYSESHMEVEEILEEQEDLNEVSEASLGDADAADGDVIIASTNDTSSIVISSYEDIEIDDKIMFSCSTCKTMFADKNLLLDHQKSSCRLNDILKAEPTDSE</sequence>
<reference evidence="17" key="2">
    <citation type="journal article" date="2023" name="BMC Genomics">
        <title>Pest status, molecular evolution, and epigenetic factors derived from the genome assembly of Frankliniella fusca, a thysanopteran phytovirus vector.</title>
        <authorList>
            <person name="Catto M.A."/>
            <person name="Labadie P.E."/>
            <person name="Jacobson A.L."/>
            <person name="Kennedy G.G."/>
            <person name="Srinivasan R."/>
            <person name="Hunt B.G."/>
        </authorList>
    </citation>
    <scope>NUCLEOTIDE SEQUENCE</scope>
    <source>
        <strain evidence="17">PL_HMW_Pooled</strain>
    </source>
</reference>
<dbReference type="Gene3D" id="3.30.160.60">
    <property type="entry name" value="Classic Zinc Finger"/>
    <property type="match status" value="9"/>
</dbReference>
<dbReference type="FunFam" id="3.30.160.60:FF:000614">
    <property type="entry name" value="Zinc finger protein 142"/>
    <property type="match status" value="1"/>
</dbReference>
<dbReference type="SUPFAM" id="SSF57716">
    <property type="entry name" value="Glucocorticoid receptor-like (DNA-binding domain)"/>
    <property type="match status" value="1"/>
</dbReference>
<dbReference type="GO" id="GO:0005634">
    <property type="term" value="C:nucleus"/>
    <property type="evidence" value="ECO:0007669"/>
    <property type="project" value="UniProtKB-SubCell"/>
</dbReference>
<dbReference type="Pfam" id="PF13912">
    <property type="entry name" value="zf-C2H2_6"/>
    <property type="match status" value="2"/>
</dbReference>
<dbReference type="Gene3D" id="3.40.1800.20">
    <property type="match status" value="1"/>
</dbReference>
<feature type="domain" description="C2H2-type" evidence="15">
    <location>
        <begin position="338"/>
        <end position="365"/>
    </location>
</feature>
<evidence type="ECO:0000256" key="11">
    <source>
        <dbReference type="ARBA" id="ARBA00023242"/>
    </source>
</evidence>
<evidence type="ECO:0000256" key="7">
    <source>
        <dbReference type="ARBA" id="ARBA00022833"/>
    </source>
</evidence>
<keyword evidence="10" id="KW-0804">Transcription</keyword>
<dbReference type="InterPro" id="IPR050752">
    <property type="entry name" value="C2H2-ZF_domain"/>
</dbReference>
<feature type="domain" description="C2H2-type" evidence="15">
    <location>
        <begin position="426"/>
        <end position="453"/>
    </location>
</feature>
<proteinExistence type="inferred from homology"/>
<keyword evidence="9" id="KW-0238">DNA-binding</keyword>
<dbReference type="Pfam" id="PF12874">
    <property type="entry name" value="zf-met"/>
    <property type="match status" value="1"/>
</dbReference>
<comment type="caution">
    <text evidence="17">The sequence shown here is derived from an EMBL/GenBank/DDBJ whole genome shotgun (WGS) entry which is preliminary data.</text>
</comment>
<feature type="binding site" evidence="13">
    <location>
        <position position="33"/>
    </location>
    <ligand>
        <name>Zn(2+)</name>
        <dbReference type="ChEBI" id="CHEBI:29105"/>
    </ligand>
</feature>
<dbReference type="PANTHER" id="PTHR24384">
    <property type="entry name" value="FINGER PUTATIVE TRANSCRIPTION FACTOR FAMILY-RELATED"/>
    <property type="match status" value="1"/>
</dbReference>
<dbReference type="GO" id="GO:0000981">
    <property type="term" value="F:DNA-binding transcription factor activity, RNA polymerase II-specific"/>
    <property type="evidence" value="ECO:0007669"/>
    <property type="project" value="TreeGrafter"/>
</dbReference>
<dbReference type="EMBL" id="JAHWGI010001390">
    <property type="protein sequence ID" value="KAK3929236.1"/>
    <property type="molecule type" value="Genomic_DNA"/>
</dbReference>
<reference evidence="17" key="1">
    <citation type="submission" date="2021-07" db="EMBL/GenBank/DDBJ databases">
        <authorList>
            <person name="Catto M.A."/>
            <person name="Jacobson A."/>
            <person name="Kennedy G."/>
            <person name="Labadie P."/>
            <person name="Hunt B.G."/>
            <person name="Srinivasan R."/>
        </authorList>
    </citation>
    <scope>NUCLEOTIDE SEQUENCE</scope>
    <source>
        <strain evidence="17">PL_HMW_Pooled</strain>
        <tissue evidence="17">Head</tissue>
    </source>
</reference>
<evidence type="ECO:0000256" key="4">
    <source>
        <dbReference type="ARBA" id="ARBA00022723"/>
    </source>
</evidence>
<evidence type="ECO:0000256" key="2">
    <source>
        <dbReference type="ARBA" id="ARBA00006991"/>
    </source>
</evidence>